<protein>
    <submittedName>
        <fullName evidence="1">Uncharacterized protein</fullName>
    </submittedName>
</protein>
<organism evidence="1 2">
    <name type="scientific">Papaver atlanticum</name>
    <dbReference type="NCBI Taxonomy" id="357466"/>
    <lineage>
        <taxon>Eukaryota</taxon>
        <taxon>Viridiplantae</taxon>
        <taxon>Streptophyta</taxon>
        <taxon>Embryophyta</taxon>
        <taxon>Tracheophyta</taxon>
        <taxon>Spermatophyta</taxon>
        <taxon>Magnoliopsida</taxon>
        <taxon>Ranunculales</taxon>
        <taxon>Papaveraceae</taxon>
        <taxon>Papaveroideae</taxon>
        <taxon>Papaver</taxon>
    </lineage>
</organism>
<dbReference type="InterPro" id="IPR012340">
    <property type="entry name" value="NA-bd_OB-fold"/>
</dbReference>
<evidence type="ECO:0000313" key="1">
    <source>
        <dbReference type="EMBL" id="KAI3853765.1"/>
    </source>
</evidence>
<dbReference type="EMBL" id="JAJJMB010015535">
    <property type="protein sequence ID" value="KAI3853765.1"/>
    <property type="molecule type" value="Genomic_DNA"/>
</dbReference>
<accession>A0AAD4X7N0</accession>
<evidence type="ECO:0000313" key="2">
    <source>
        <dbReference type="Proteomes" id="UP001202328"/>
    </source>
</evidence>
<comment type="caution">
    <text evidence="1">The sequence shown here is derived from an EMBL/GenBank/DDBJ whole genome shotgun (WGS) entry which is preliminary data.</text>
</comment>
<dbReference type="AlphaFoldDB" id="A0AAD4X7N0"/>
<name>A0AAD4X7N0_9MAGN</name>
<gene>
    <name evidence="1" type="ORF">MKW98_025282</name>
</gene>
<dbReference type="Gene3D" id="2.40.50.140">
    <property type="entry name" value="Nucleic acid-binding proteins"/>
    <property type="match status" value="1"/>
</dbReference>
<proteinExistence type="predicted"/>
<dbReference type="Proteomes" id="UP001202328">
    <property type="component" value="Unassembled WGS sequence"/>
</dbReference>
<sequence length="66" mass="7278">MKQGFFLSFGPIKKVFLPPTKMGDTITSLIEKDVQVRFKVLGTEREVWILGSLGGDYLGPICTGES</sequence>
<keyword evidence="2" id="KW-1185">Reference proteome</keyword>
<reference evidence="1" key="1">
    <citation type="submission" date="2022-04" db="EMBL/GenBank/DDBJ databases">
        <title>A functionally conserved STORR gene fusion in Papaver species that diverged 16.8 million years ago.</title>
        <authorList>
            <person name="Catania T."/>
        </authorList>
    </citation>
    <scope>NUCLEOTIDE SEQUENCE</scope>
    <source>
        <strain evidence="1">S-188037</strain>
    </source>
</reference>